<dbReference type="EMBL" id="HG994585">
    <property type="protein sequence ID" value="CAF2971367.1"/>
    <property type="molecule type" value="Genomic_DNA"/>
</dbReference>
<dbReference type="AlphaFoldDB" id="A0A7R8D1S0"/>
<feature type="region of interest" description="Disordered" evidence="1">
    <location>
        <begin position="77"/>
        <end position="113"/>
    </location>
</feature>
<name>A0A7R8D1S0_LEPSM</name>
<reference evidence="2" key="1">
    <citation type="submission" date="2021-02" db="EMBL/GenBank/DDBJ databases">
        <authorList>
            <person name="Bekaert M."/>
        </authorList>
    </citation>
    <scope>NUCLEOTIDE SEQUENCE</scope>
    <source>
        <strain evidence="2">IoA-00</strain>
    </source>
</reference>
<protein>
    <submittedName>
        <fullName evidence="2">(salmon louse) hypothetical protein</fullName>
    </submittedName>
</protein>
<evidence type="ECO:0000313" key="2">
    <source>
        <dbReference type="EMBL" id="CAF2971367.1"/>
    </source>
</evidence>
<gene>
    <name evidence="2" type="ORF">LSAA_11920</name>
</gene>
<evidence type="ECO:0000313" key="3">
    <source>
        <dbReference type="Proteomes" id="UP000675881"/>
    </source>
</evidence>
<accession>A0A7R8D1S0</accession>
<sequence>MEKYLKPGHFDADPSSSEADQEWKHWIKTFTCFVNRIITTKSVNTGFESSDARLKNDPLIDEVDLVSSNHEYATVRLSGGQEKHLVPAPQNLEVDTGSENNETEIDPSPTPVT</sequence>
<keyword evidence="3" id="KW-1185">Reference proteome</keyword>
<dbReference type="Proteomes" id="UP000675881">
    <property type="component" value="Chromosome 6"/>
</dbReference>
<proteinExistence type="predicted"/>
<evidence type="ECO:0000256" key="1">
    <source>
        <dbReference type="SAM" id="MobiDB-lite"/>
    </source>
</evidence>
<organism evidence="2 3">
    <name type="scientific">Lepeophtheirus salmonis</name>
    <name type="common">Salmon louse</name>
    <name type="synonym">Caligus salmonis</name>
    <dbReference type="NCBI Taxonomy" id="72036"/>
    <lineage>
        <taxon>Eukaryota</taxon>
        <taxon>Metazoa</taxon>
        <taxon>Ecdysozoa</taxon>
        <taxon>Arthropoda</taxon>
        <taxon>Crustacea</taxon>
        <taxon>Multicrustacea</taxon>
        <taxon>Hexanauplia</taxon>
        <taxon>Copepoda</taxon>
        <taxon>Siphonostomatoida</taxon>
        <taxon>Caligidae</taxon>
        <taxon>Lepeophtheirus</taxon>
    </lineage>
</organism>